<dbReference type="Pfam" id="PF13365">
    <property type="entry name" value="Trypsin_2"/>
    <property type="match status" value="1"/>
</dbReference>
<dbReference type="PANTHER" id="PTHR43343:SF3">
    <property type="entry name" value="PROTEASE DO-LIKE 8, CHLOROPLASTIC"/>
    <property type="match status" value="1"/>
</dbReference>
<name>A0ABN1RJY7_9ACTN</name>
<evidence type="ECO:0000313" key="4">
    <source>
        <dbReference type="EMBL" id="GAA0958668.1"/>
    </source>
</evidence>
<evidence type="ECO:0000313" key="5">
    <source>
        <dbReference type="Proteomes" id="UP001500665"/>
    </source>
</evidence>
<accession>A0ABN1RJY7</accession>
<sequence>MEAHQGVPQWYPERQAPYQLRPERPKGLPTVRHKLVALAAAASLAFAGGAAGAASALFLTQDGPASAGSVSVEGVASGGSIARIAAAVQPSVVSLSATAPGAQASGSGVLLSADGVIVTNAHVIDGAEQITVKFSDGGTAEADVVGTSTENDLAVIRARGVSGRTAVTLGDSDSLSVGDTVVAMGSPLGLDGSVTTGIVSALGRTIAETGGTTLHDAIQTDAAINPGNSGGALVDGGGRLIGINTAIATTGMDTGSIGVGFAIPVRTVKDVTDRILDRSEYSPVRS</sequence>
<evidence type="ECO:0000256" key="2">
    <source>
        <dbReference type="ARBA" id="ARBA00022801"/>
    </source>
</evidence>
<keyword evidence="2" id="KW-0378">Hydrolase</keyword>
<keyword evidence="5" id="KW-1185">Reference proteome</keyword>
<feature type="transmembrane region" description="Helical" evidence="3">
    <location>
        <begin position="35"/>
        <end position="59"/>
    </location>
</feature>
<proteinExistence type="predicted"/>
<dbReference type="Proteomes" id="UP001500665">
    <property type="component" value="Unassembled WGS sequence"/>
</dbReference>
<comment type="caution">
    <text evidence="4">The sequence shown here is derived from an EMBL/GenBank/DDBJ whole genome shotgun (WGS) entry which is preliminary data.</text>
</comment>
<organism evidence="4 5">
    <name type="scientific">Actinocorallia libanotica</name>
    <dbReference type="NCBI Taxonomy" id="46162"/>
    <lineage>
        <taxon>Bacteria</taxon>
        <taxon>Bacillati</taxon>
        <taxon>Actinomycetota</taxon>
        <taxon>Actinomycetes</taxon>
        <taxon>Streptosporangiales</taxon>
        <taxon>Thermomonosporaceae</taxon>
        <taxon>Actinocorallia</taxon>
    </lineage>
</organism>
<gene>
    <name evidence="4" type="ORF">GCM10009550_47480</name>
</gene>
<dbReference type="InterPro" id="IPR009003">
    <property type="entry name" value="Peptidase_S1_PA"/>
</dbReference>
<dbReference type="PRINTS" id="PR00834">
    <property type="entry name" value="PROTEASES2C"/>
</dbReference>
<dbReference type="RefSeq" id="WP_344243127.1">
    <property type="nucleotide sequence ID" value="NZ_BAAAHH010000021.1"/>
</dbReference>
<keyword evidence="1" id="KW-0645">Protease</keyword>
<protein>
    <recommendedName>
        <fullName evidence="6">Serine protease PepD</fullName>
    </recommendedName>
</protein>
<evidence type="ECO:0008006" key="6">
    <source>
        <dbReference type="Google" id="ProtNLM"/>
    </source>
</evidence>
<keyword evidence="3" id="KW-0472">Membrane</keyword>
<dbReference type="EMBL" id="BAAAHH010000021">
    <property type="protein sequence ID" value="GAA0958668.1"/>
    <property type="molecule type" value="Genomic_DNA"/>
</dbReference>
<reference evidence="4 5" key="1">
    <citation type="journal article" date="2019" name="Int. J. Syst. Evol. Microbiol.">
        <title>The Global Catalogue of Microorganisms (GCM) 10K type strain sequencing project: providing services to taxonomists for standard genome sequencing and annotation.</title>
        <authorList>
            <consortium name="The Broad Institute Genomics Platform"/>
            <consortium name="The Broad Institute Genome Sequencing Center for Infectious Disease"/>
            <person name="Wu L."/>
            <person name="Ma J."/>
        </authorList>
    </citation>
    <scope>NUCLEOTIDE SEQUENCE [LARGE SCALE GENOMIC DNA]</scope>
    <source>
        <strain evidence="4 5">JCM 10696</strain>
    </source>
</reference>
<dbReference type="InterPro" id="IPR001940">
    <property type="entry name" value="Peptidase_S1C"/>
</dbReference>
<dbReference type="SUPFAM" id="SSF50494">
    <property type="entry name" value="Trypsin-like serine proteases"/>
    <property type="match status" value="1"/>
</dbReference>
<dbReference type="Gene3D" id="2.40.10.120">
    <property type="match status" value="1"/>
</dbReference>
<dbReference type="PANTHER" id="PTHR43343">
    <property type="entry name" value="PEPTIDASE S12"/>
    <property type="match status" value="1"/>
</dbReference>
<keyword evidence="3" id="KW-0812">Transmembrane</keyword>
<keyword evidence="3" id="KW-1133">Transmembrane helix</keyword>
<evidence type="ECO:0000256" key="3">
    <source>
        <dbReference type="SAM" id="Phobius"/>
    </source>
</evidence>
<evidence type="ECO:0000256" key="1">
    <source>
        <dbReference type="ARBA" id="ARBA00022670"/>
    </source>
</evidence>
<dbReference type="InterPro" id="IPR051201">
    <property type="entry name" value="Chloro_Bact_Ser_Proteases"/>
</dbReference>